<dbReference type="PANTHER" id="PTHR35788:SF1">
    <property type="entry name" value="EXPORTED PROTEIN"/>
    <property type="match status" value="1"/>
</dbReference>
<accession>A0A1Y0I0E9</accession>
<protein>
    <submittedName>
        <fullName evidence="2">Vanomycin resistance protein VanB</fullName>
    </submittedName>
</protein>
<feature type="region of interest" description="Disordered" evidence="1">
    <location>
        <begin position="1"/>
        <end position="62"/>
    </location>
</feature>
<dbReference type="Pfam" id="PF04294">
    <property type="entry name" value="VanW"/>
    <property type="match status" value="1"/>
</dbReference>
<gene>
    <name evidence="2" type="ORF">CBR64_14990</name>
</gene>
<dbReference type="PANTHER" id="PTHR35788">
    <property type="entry name" value="EXPORTED PROTEIN-RELATED"/>
    <property type="match status" value="1"/>
</dbReference>
<sequence>MTPVVEEPDAEQTAVVPAVPPVPPTSPAVEAAPGTPPPTPTDATQVIPPVDPWSRPAPVVRTSVRPAAPTGAEAAAPAATPAVTPAAGLGNAFGPVPPDESREASPFEGFEEETPRRGWARGLMWTGIGVLVLGGLYTGAQWFFSDKVPSGTSVAGVDVGGLTRTAAQDTLEAELGPRAAEPVTLTAGEASTTLDPAAAGLSFDAAATAEELTAFSMSPARLWQHLFGGEDEAPVISVDEAALDAQVEALRGSLEIEPVDGTVQFVDGAPTSTAAADGSALVTDEVPAAITGSWLVQDGAVTLPTEPVEPAITQEETDAALAQAQKVVSAPVVVSVGGQNAELPPEALAAAASFAATDGVLTLTFDGATLVGSVVDRTNDLLTAADDAHFVFQDGAPVIVGGEPGTTIDPAAISAAVTTAASGDERTATVELVESDPAQSVAALEALGIKEKVSEFSTPVPNVPVRTANLRRGAEKVTGTLVKPGETFSLVDTLSPITLEGGYFAAGIVESGRHTEGVGGGLSQMATTTYNAGFFAGLEDVEHRPHSYWFERYPAGREATIFVGSIDMKFKNDTPYGVLMQSWVGGGELHVAIWSTKYYDVETSSSGKSNVVQPTSVTHSGADCAPTPAGSPGFSITNYRKVYHEGELVKDESYRWTYKPDNAVVCE</sequence>
<dbReference type="AlphaFoldDB" id="A0A1Y0I0E9"/>
<organism evidence="2 3">
    <name type="scientific">Cellulosimicrobium cellulans</name>
    <name type="common">Arthrobacter luteus</name>
    <dbReference type="NCBI Taxonomy" id="1710"/>
    <lineage>
        <taxon>Bacteria</taxon>
        <taxon>Bacillati</taxon>
        <taxon>Actinomycetota</taxon>
        <taxon>Actinomycetes</taxon>
        <taxon>Micrococcales</taxon>
        <taxon>Promicromonosporaceae</taxon>
        <taxon>Cellulosimicrobium</taxon>
    </lineage>
</organism>
<evidence type="ECO:0000256" key="1">
    <source>
        <dbReference type="SAM" id="MobiDB-lite"/>
    </source>
</evidence>
<name>A0A1Y0I0E9_CELCE</name>
<reference evidence="2 3" key="1">
    <citation type="submission" date="2017-05" db="EMBL/GenBank/DDBJ databases">
        <authorList>
            <person name="Song R."/>
            <person name="Chenine A.L."/>
            <person name="Ruprecht R.M."/>
        </authorList>
    </citation>
    <scope>NUCLEOTIDE SEQUENCE [LARGE SCALE GENOMIC DNA]</scope>
    <source>
        <strain evidence="2 3">PSBB019</strain>
    </source>
</reference>
<dbReference type="InterPro" id="IPR052913">
    <property type="entry name" value="Glycopeptide_resist_protein"/>
</dbReference>
<dbReference type="KEGG" id="cceu:CBR64_14990"/>
<dbReference type="EMBL" id="CP021383">
    <property type="protein sequence ID" value="ARU53938.1"/>
    <property type="molecule type" value="Genomic_DNA"/>
</dbReference>
<evidence type="ECO:0000313" key="3">
    <source>
        <dbReference type="Proteomes" id="UP000196228"/>
    </source>
</evidence>
<feature type="region of interest" description="Disordered" evidence="1">
    <location>
        <begin position="86"/>
        <end position="113"/>
    </location>
</feature>
<proteinExistence type="predicted"/>
<dbReference type="InterPro" id="IPR007391">
    <property type="entry name" value="Vancomycin_resist_VanW"/>
</dbReference>
<evidence type="ECO:0000313" key="2">
    <source>
        <dbReference type="EMBL" id="ARU53938.1"/>
    </source>
</evidence>
<dbReference type="OrthoDB" id="9813301at2"/>
<feature type="compositionally biased region" description="Acidic residues" evidence="1">
    <location>
        <begin position="1"/>
        <end position="10"/>
    </location>
</feature>
<dbReference type="Proteomes" id="UP000196228">
    <property type="component" value="Chromosome"/>
</dbReference>